<dbReference type="InterPro" id="IPR039751">
    <property type="entry name" value="HERPUD1/2"/>
</dbReference>
<dbReference type="EMBL" id="AMGX01000013">
    <property type="protein sequence ID" value="EXJ68541.1"/>
    <property type="molecule type" value="Genomic_DNA"/>
</dbReference>
<dbReference type="GeneID" id="19193034"/>
<dbReference type="OrthoDB" id="21589at2759"/>
<evidence type="ECO:0000256" key="5">
    <source>
        <dbReference type="SAM" id="MobiDB-lite"/>
    </source>
</evidence>
<feature type="compositionally biased region" description="Polar residues" evidence="5">
    <location>
        <begin position="405"/>
        <end position="422"/>
    </location>
</feature>
<comment type="caution">
    <text evidence="7">The sequence shown here is derived from an EMBL/GenBank/DDBJ whole genome shotgun (WGS) entry which is preliminary data.</text>
</comment>
<feature type="region of interest" description="Disordered" evidence="5">
    <location>
        <begin position="233"/>
        <end position="332"/>
    </location>
</feature>
<feature type="region of interest" description="Disordered" evidence="5">
    <location>
        <begin position="111"/>
        <end position="130"/>
    </location>
</feature>
<dbReference type="SUPFAM" id="SSF54236">
    <property type="entry name" value="Ubiquitin-like"/>
    <property type="match status" value="1"/>
</dbReference>
<keyword evidence="3" id="KW-1133">Transmembrane helix</keyword>
<evidence type="ECO:0000256" key="2">
    <source>
        <dbReference type="ARBA" id="ARBA00022692"/>
    </source>
</evidence>
<proteinExistence type="predicted"/>
<dbReference type="STRING" id="1182543.W9WV65"/>
<feature type="region of interest" description="Disordered" evidence="5">
    <location>
        <begin position="524"/>
        <end position="563"/>
    </location>
</feature>
<evidence type="ECO:0000313" key="8">
    <source>
        <dbReference type="Proteomes" id="UP000019471"/>
    </source>
</evidence>
<evidence type="ECO:0000256" key="4">
    <source>
        <dbReference type="ARBA" id="ARBA00023136"/>
    </source>
</evidence>
<feature type="compositionally biased region" description="Pro residues" evidence="5">
    <location>
        <begin position="117"/>
        <end position="130"/>
    </location>
</feature>
<feature type="region of interest" description="Disordered" evidence="5">
    <location>
        <begin position="620"/>
        <end position="703"/>
    </location>
</feature>
<dbReference type="Proteomes" id="UP000019471">
    <property type="component" value="Unassembled WGS sequence"/>
</dbReference>
<evidence type="ECO:0000313" key="7">
    <source>
        <dbReference type="EMBL" id="EXJ68541.1"/>
    </source>
</evidence>
<feature type="compositionally biased region" description="Low complexity" evidence="5">
    <location>
        <begin position="299"/>
        <end position="311"/>
    </location>
</feature>
<feature type="compositionally biased region" description="Basic and acidic residues" evidence="5">
    <location>
        <begin position="620"/>
        <end position="643"/>
    </location>
</feature>
<evidence type="ECO:0000259" key="6">
    <source>
        <dbReference type="Pfam" id="PF00240"/>
    </source>
</evidence>
<accession>W9WV65</accession>
<evidence type="ECO:0000256" key="3">
    <source>
        <dbReference type="ARBA" id="ARBA00022989"/>
    </source>
</evidence>
<dbReference type="InterPro" id="IPR000626">
    <property type="entry name" value="Ubiquitin-like_dom"/>
</dbReference>
<feature type="region of interest" description="Disordered" evidence="5">
    <location>
        <begin position="384"/>
        <end position="422"/>
    </location>
</feature>
<name>W9WV65_9EURO</name>
<reference evidence="7 8" key="1">
    <citation type="submission" date="2013-03" db="EMBL/GenBank/DDBJ databases">
        <title>The Genome Sequence of Cladophialophora psammophila CBS 110553.</title>
        <authorList>
            <consortium name="The Broad Institute Genomics Platform"/>
            <person name="Cuomo C."/>
            <person name="de Hoog S."/>
            <person name="Gorbushina A."/>
            <person name="Walker B."/>
            <person name="Young S.K."/>
            <person name="Zeng Q."/>
            <person name="Gargeya S."/>
            <person name="Fitzgerald M."/>
            <person name="Haas B."/>
            <person name="Abouelleil A."/>
            <person name="Allen A.W."/>
            <person name="Alvarado L."/>
            <person name="Arachchi H.M."/>
            <person name="Berlin A.M."/>
            <person name="Chapman S.B."/>
            <person name="Gainer-Dewar J."/>
            <person name="Goldberg J."/>
            <person name="Griggs A."/>
            <person name="Gujja S."/>
            <person name="Hansen M."/>
            <person name="Howarth C."/>
            <person name="Imamovic A."/>
            <person name="Ireland A."/>
            <person name="Larimer J."/>
            <person name="McCowan C."/>
            <person name="Murphy C."/>
            <person name="Pearson M."/>
            <person name="Poon T.W."/>
            <person name="Priest M."/>
            <person name="Roberts A."/>
            <person name="Saif S."/>
            <person name="Shea T."/>
            <person name="Sisk P."/>
            <person name="Sykes S."/>
            <person name="Wortman J."/>
            <person name="Nusbaum C."/>
            <person name="Birren B."/>
        </authorList>
    </citation>
    <scope>NUCLEOTIDE SEQUENCE [LARGE SCALE GENOMIC DNA]</scope>
    <source>
        <strain evidence="7 8">CBS 110553</strain>
    </source>
</reference>
<dbReference type="AlphaFoldDB" id="W9WV65"/>
<feature type="compositionally biased region" description="Pro residues" evidence="5">
    <location>
        <begin position="528"/>
        <end position="537"/>
    </location>
</feature>
<dbReference type="PANTHER" id="PTHR12943:SF27">
    <property type="entry name" value="HOMOCYSTEINE-INDUCED ENDOPLASMIC RETICULUM PROTEIN, ISOFORM A"/>
    <property type="match status" value="1"/>
</dbReference>
<protein>
    <recommendedName>
        <fullName evidence="6">Ubiquitin-like domain-containing protein</fullName>
    </recommendedName>
</protein>
<dbReference type="PANTHER" id="PTHR12943">
    <property type="entry name" value="HOMOCYSTEINE-RESPONSIVE ENDOPLASMIC RETICULUM-RESIDENT UNIQUITIN-LIKE DOMAIN HERPUD PROTEIN FAMILY MEMBER"/>
    <property type="match status" value="1"/>
</dbReference>
<gene>
    <name evidence="7" type="ORF">A1O5_08334</name>
</gene>
<dbReference type="Pfam" id="PF00240">
    <property type="entry name" value="ubiquitin"/>
    <property type="match status" value="1"/>
</dbReference>
<dbReference type="GO" id="GO:0030968">
    <property type="term" value="P:endoplasmic reticulum unfolded protein response"/>
    <property type="evidence" value="ECO:0007669"/>
    <property type="project" value="TreeGrafter"/>
</dbReference>
<dbReference type="Gene3D" id="3.10.20.90">
    <property type="entry name" value="Phosphatidylinositol 3-kinase Catalytic Subunit, Chain A, domain 1"/>
    <property type="match status" value="1"/>
</dbReference>
<feature type="region of interest" description="Disordered" evidence="5">
    <location>
        <begin position="1"/>
        <end position="20"/>
    </location>
</feature>
<keyword evidence="2" id="KW-0812">Transmembrane</keyword>
<feature type="compositionally biased region" description="Low complexity" evidence="5">
    <location>
        <begin position="538"/>
        <end position="555"/>
    </location>
</feature>
<dbReference type="eggNOG" id="ENOG502SAFQ">
    <property type="taxonomic scope" value="Eukaryota"/>
</dbReference>
<feature type="domain" description="Ubiquitin-like" evidence="6">
    <location>
        <begin position="45"/>
        <end position="95"/>
    </location>
</feature>
<keyword evidence="4" id="KW-0472">Membrane</keyword>
<dbReference type="InterPro" id="IPR029071">
    <property type="entry name" value="Ubiquitin-like_domsf"/>
</dbReference>
<comment type="subcellular location">
    <subcellularLocation>
        <location evidence="1">Membrane</location>
    </subcellularLocation>
</comment>
<dbReference type="HOGENOM" id="CLU_024875_0_0_1"/>
<evidence type="ECO:0000256" key="1">
    <source>
        <dbReference type="ARBA" id="ARBA00004370"/>
    </source>
</evidence>
<keyword evidence="8" id="KW-1185">Reference proteome</keyword>
<dbReference type="GO" id="GO:0016020">
    <property type="term" value="C:membrane"/>
    <property type="evidence" value="ECO:0007669"/>
    <property type="project" value="UniProtKB-SubCell"/>
</dbReference>
<dbReference type="RefSeq" id="XP_007747107.1">
    <property type="nucleotide sequence ID" value="XM_007748917.1"/>
</dbReference>
<sequence>MASSPSASPQPPDQPPPDRDHVHLRITYLVTGNPRPPHYLGNLHLNTTIAALKERIQSELPERPTPPEQRLIYQGRPLLRNDANLRDVLRIQPGAVPDALPYTIHIVIHSQQNTSNPPQPSNPILNPRPPAPLQPVHQPADFTSPFTTGPFTAVETSATHLQESLGRIQQQIDASSADLRTAQQRIAFHRYTLGVPPTVFHTHVDANGQPQPGSQPQTFGTNLHVDLPFDQRAHAQRPPGRGLPHPRQPPNAVPVLPHSHGTAPAPLGPPQHAVQTFPSPNGERMMAVTMPVPGPPPGSGQQPAAQSQPQTNTSTQAPHVNPSPAGSTMLPPSINWNAPMSIPPISLPISFAPIRPSPSHPSNTTAWLLSSPMGPQALLFAPGHGYFTSSAPRPRQQEAGGVPDSQLQTNGSGGTEATQPAQVINEDQQNADRAIVRVNQPQPDQPQPVPALAQAQQNGEDNDLFGFIINRGWLFLRLYLFMFVFSEPGTWKRWLMIIAAAIICLQPRDGPFTRMLTAARRHLDNLIGPPPPQPPPEAVAQQQNAAANQPGAGQPRNGNAVQRPANVRGAIRMTPEEARARLHQERQIHQQPFWRDTLYRVEQSIALFLASLIPGVGERHVRAREEARREEQRREEERARAEAEAAAQRQNGEEADAEAGEQGSSVAAQKPEVDLGGPVEQSASTSVQVGDGEGASGEVRNRT</sequence>
<organism evidence="7 8">
    <name type="scientific">Cladophialophora psammophila CBS 110553</name>
    <dbReference type="NCBI Taxonomy" id="1182543"/>
    <lineage>
        <taxon>Eukaryota</taxon>
        <taxon>Fungi</taxon>
        <taxon>Dikarya</taxon>
        <taxon>Ascomycota</taxon>
        <taxon>Pezizomycotina</taxon>
        <taxon>Eurotiomycetes</taxon>
        <taxon>Chaetothyriomycetidae</taxon>
        <taxon>Chaetothyriales</taxon>
        <taxon>Herpotrichiellaceae</taxon>
        <taxon>Cladophialophora</taxon>
    </lineage>
</organism>